<organism evidence="2">
    <name type="scientific">Spironucleus salmonicida</name>
    <dbReference type="NCBI Taxonomy" id="348837"/>
    <lineage>
        <taxon>Eukaryota</taxon>
        <taxon>Metamonada</taxon>
        <taxon>Diplomonadida</taxon>
        <taxon>Hexamitidae</taxon>
        <taxon>Hexamitinae</taxon>
        <taxon>Spironucleus</taxon>
    </lineage>
</organism>
<reference evidence="2" key="1">
    <citation type="journal article" date="2014" name="PLoS Genet.">
        <title>The Genome of Spironucleus salmonicida Highlights a Fish Pathogen Adapted to Fluctuating Environments.</title>
        <authorList>
            <person name="Xu F."/>
            <person name="Jerlstrom-Hultqvist J."/>
            <person name="Einarsson E."/>
            <person name="Astvaldsson A."/>
            <person name="Svard S.G."/>
            <person name="Andersson J.O."/>
        </authorList>
    </citation>
    <scope>NUCLEOTIDE SEQUENCE</scope>
</reference>
<gene>
    <name evidence="2" type="ORF">SS50377_17116</name>
</gene>
<name>V6LHL3_9EUKA</name>
<proteinExistence type="predicted"/>
<accession>V6LHL3</accession>
<feature type="region of interest" description="Disordered" evidence="1">
    <location>
        <begin position="34"/>
        <end position="60"/>
    </location>
</feature>
<dbReference type="EMBL" id="KI546141">
    <property type="protein sequence ID" value="EST43176.1"/>
    <property type="molecule type" value="Genomic_DNA"/>
</dbReference>
<evidence type="ECO:0000313" key="2">
    <source>
        <dbReference type="EMBL" id="EST43176.1"/>
    </source>
</evidence>
<sequence>MRISNLSLEAEAAEELLGELVVQQSVPGRDRAAFNAGRDRQGVEVWPREGQRKLGDYGHS</sequence>
<evidence type="ECO:0000256" key="1">
    <source>
        <dbReference type="SAM" id="MobiDB-lite"/>
    </source>
</evidence>
<protein>
    <submittedName>
        <fullName evidence="2">Uncharacterized protein</fullName>
    </submittedName>
</protein>
<dbReference type="AlphaFoldDB" id="V6LHL3"/>